<dbReference type="Pfam" id="PF19578">
    <property type="entry name" value="DUF6090"/>
    <property type="match status" value="1"/>
</dbReference>
<reference evidence="3" key="1">
    <citation type="journal article" date="2019" name="Int. J. Syst. Evol. Microbiol.">
        <title>The Global Catalogue of Microorganisms (GCM) 10K type strain sequencing project: providing services to taxonomists for standard genome sequencing and annotation.</title>
        <authorList>
            <consortium name="The Broad Institute Genomics Platform"/>
            <consortium name="The Broad Institute Genome Sequencing Center for Infectious Disease"/>
            <person name="Wu L."/>
            <person name="Ma J."/>
        </authorList>
    </citation>
    <scope>NUCLEOTIDE SEQUENCE [LARGE SCALE GENOMIC DNA]</scope>
    <source>
        <strain evidence="3">CECT 8979</strain>
    </source>
</reference>
<keyword evidence="1" id="KW-0472">Membrane</keyword>
<organism evidence="2 3">
    <name type="scientific">Winogradskyella maritima</name>
    <dbReference type="NCBI Taxonomy" id="1517766"/>
    <lineage>
        <taxon>Bacteria</taxon>
        <taxon>Pseudomonadati</taxon>
        <taxon>Bacteroidota</taxon>
        <taxon>Flavobacteriia</taxon>
        <taxon>Flavobacteriales</taxon>
        <taxon>Flavobacteriaceae</taxon>
        <taxon>Winogradskyella</taxon>
    </lineage>
</organism>
<comment type="caution">
    <text evidence="2">The sequence shown here is derived from an EMBL/GenBank/DDBJ whole genome shotgun (WGS) entry which is preliminary data.</text>
</comment>
<name>A0ABV8AKB6_9FLAO</name>
<gene>
    <name evidence="2" type="ORF">ACFOSX_07735</name>
</gene>
<proteinExistence type="predicted"/>
<dbReference type="InterPro" id="IPR045749">
    <property type="entry name" value="DUF6090"/>
</dbReference>
<keyword evidence="1" id="KW-0812">Transmembrane</keyword>
<keyword evidence="3" id="KW-1185">Reference proteome</keyword>
<evidence type="ECO:0000256" key="1">
    <source>
        <dbReference type="SAM" id="Phobius"/>
    </source>
</evidence>
<dbReference type="Proteomes" id="UP001595812">
    <property type="component" value="Unassembled WGS sequence"/>
</dbReference>
<protein>
    <submittedName>
        <fullName evidence="2">DUF6090 family protein</fullName>
    </submittedName>
</protein>
<sequence length="239" mass="27695">MIKFFRQIRQTIIMENSKSARYFKYAIGEIILVVIGILIALQINNWNESKKRVVFEKEILKQIEANLKKDRQTLRTYAQNGEKAVQSTDKILSVTNAWQTNDSIKYWLGDIVRFDRFRPLTNAFEVLKSKGIDQVSNKQLQFLLGTYYDDESLRITQACKDLEIMFIGDWIPILKKNVEAQNFGVFLQLADYEALNEGGEVRNLLILNKVNWNGSVEQLKNAIALVDTIINIIQQELDD</sequence>
<evidence type="ECO:0000313" key="3">
    <source>
        <dbReference type="Proteomes" id="UP001595812"/>
    </source>
</evidence>
<accession>A0ABV8AKB6</accession>
<evidence type="ECO:0000313" key="2">
    <source>
        <dbReference type="EMBL" id="MFC3877122.1"/>
    </source>
</evidence>
<dbReference type="EMBL" id="JBHSAT010000004">
    <property type="protein sequence ID" value="MFC3877122.1"/>
    <property type="molecule type" value="Genomic_DNA"/>
</dbReference>
<feature type="transmembrane region" description="Helical" evidence="1">
    <location>
        <begin position="22"/>
        <end position="43"/>
    </location>
</feature>
<dbReference type="RefSeq" id="WP_386098807.1">
    <property type="nucleotide sequence ID" value="NZ_JBHSAT010000004.1"/>
</dbReference>
<keyword evidence="1" id="KW-1133">Transmembrane helix</keyword>